<dbReference type="GO" id="GO:0005743">
    <property type="term" value="C:mitochondrial inner membrane"/>
    <property type="evidence" value="ECO:0007669"/>
    <property type="project" value="UniProtKB-SubCell"/>
</dbReference>
<dbReference type="InterPro" id="IPR050464">
    <property type="entry name" value="Zeta_carotene_desat/Oxidored"/>
</dbReference>
<dbReference type="FunFam" id="3.50.50.60:FF:000193">
    <property type="entry name" value="Protoporphyrinogen oxidase"/>
    <property type="match status" value="1"/>
</dbReference>
<keyword evidence="5 11" id="KW-0285">Flavoprotein</keyword>
<dbReference type="InterPro" id="IPR004572">
    <property type="entry name" value="Protoporphyrinogen_oxidase"/>
</dbReference>
<evidence type="ECO:0000313" key="13">
    <source>
        <dbReference type="EMBL" id="KAK9510479.1"/>
    </source>
</evidence>
<evidence type="ECO:0000256" key="7">
    <source>
        <dbReference type="ARBA" id="ARBA00023002"/>
    </source>
</evidence>
<dbReference type="PANTHER" id="PTHR42923">
    <property type="entry name" value="PROTOPORPHYRINOGEN OXIDASE"/>
    <property type="match status" value="1"/>
</dbReference>
<keyword evidence="6 11" id="KW-0274">FAD</keyword>
<evidence type="ECO:0000256" key="2">
    <source>
        <dbReference type="ARBA" id="ARBA00005073"/>
    </source>
</evidence>
<evidence type="ECO:0000256" key="8">
    <source>
        <dbReference type="ARBA" id="ARBA00023133"/>
    </source>
</evidence>
<evidence type="ECO:0000256" key="3">
    <source>
        <dbReference type="ARBA" id="ARBA00010551"/>
    </source>
</evidence>
<evidence type="ECO:0000259" key="12">
    <source>
        <dbReference type="Pfam" id="PF01593"/>
    </source>
</evidence>
<comment type="catalytic activity">
    <reaction evidence="10 11">
        <text>protoporphyrinogen IX + 3 O2 = protoporphyrin IX + 3 H2O2</text>
        <dbReference type="Rhea" id="RHEA:25576"/>
        <dbReference type="ChEBI" id="CHEBI:15379"/>
        <dbReference type="ChEBI" id="CHEBI:16240"/>
        <dbReference type="ChEBI" id="CHEBI:57306"/>
        <dbReference type="ChEBI" id="CHEBI:57307"/>
        <dbReference type="EC" id="1.3.3.4"/>
    </reaction>
</comment>
<keyword evidence="14" id="KW-1185">Reference proteome</keyword>
<keyword evidence="9 11" id="KW-0627">Porphyrin biosynthesis</keyword>
<dbReference type="EC" id="1.3.3.4" evidence="4 11"/>
<evidence type="ECO:0000256" key="1">
    <source>
        <dbReference type="ARBA" id="ARBA00002600"/>
    </source>
</evidence>
<comment type="similarity">
    <text evidence="3 11">Belongs to the protoporphyrinogen/coproporphyrinogen oxidase family. Protoporphyrinogen oxidase subfamily.</text>
</comment>
<proteinExistence type="inferred from homology"/>
<evidence type="ECO:0000256" key="6">
    <source>
        <dbReference type="ARBA" id="ARBA00022827"/>
    </source>
</evidence>
<comment type="subcellular location">
    <subcellularLocation>
        <location evidence="11">Mitochondrion inner membrane</location>
    </subcellularLocation>
</comment>
<evidence type="ECO:0000256" key="11">
    <source>
        <dbReference type="RuleBase" id="RU367069"/>
    </source>
</evidence>
<keyword evidence="8 11" id="KW-0350">Heme biosynthesis</keyword>
<dbReference type="Pfam" id="PF01593">
    <property type="entry name" value="Amino_oxidase"/>
    <property type="match status" value="1"/>
</dbReference>
<dbReference type="SUPFAM" id="SSF51905">
    <property type="entry name" value="FAD/NAD(P)-binding domain"/>
    <property type="match status" value="1"/>
</dbReference>
<keyword evidence="7 11" id="KW-0560">Oxidoreductase</keyword>
<organism evidence="13 14">
    <name type="scientific">Rhynocoris fuscipes</name>
    <dbReference type="NCBI Taxonomy" id="488301"/>
    <lineage>
        <taxon>Eukaryota</taxon>
        <taxon>Metazoa</taxon>
        <taxon>Ecdysozoa</taxon>
        <taxon>Arthropoda</taxon>
        <taxon>Hexapoda</taxon>
        <taxon>Insecta</taxon>
        <taxon>Pterygota</taxon>
        <taxon>Neoptera</taxon>
        <taxon>Paraneoptera</taxon>
        <taxon>Hemiptera</taxon>
        <taxon>Heteroptera</taxon>
        <taxon>Panheteroptera</taxon>
        <taxon>Cimicomorpha</taxon>
        <taxon>Reduviidae</taxon>
        <taxon>Harpactorinae</taxon>
        <taxon>Harpactorini</taxon>
        <taxon>Rhynocoris</taxon>
    </lineage>
</organism>
<dbReference type="PANTHER" id="PTHR42923:SF3">
    <property type="entry name" value="PROTOPORPHYRINOGEN OXIDASE"/>
    <property type="match status" value="1"/>
</dbReference>
<feature type="domain" description="Amine oxidase" evidence="12">
    <location>
        <begin position="23"/>
        <end position="483"/>
    </location>
</feature>
<dbReference type="Proteomes" id="UP001461498">
    <property type="component" value="Unassembled WGS sequence"/>
</dbReference>
<dbReference type="InterPro" id="IPR002937">
    <property type="entry name" value="Amino_oxidase"/>
</dbReference>
<sequence>MLGKYYLGTCIQIRMTLIIGGGIGGLSAAHYLIKAGKKNIVLLEATSRVGGWIQSIQDPKTGILFEKGPRTLRIKGNVGSNTLSLIEELGLENKVKPITMDHPSAKNRLIFVNNKLHFLPSSFSALFKKTPPFSRRLVNGVWKDLTSPPKKSDDDTVYSFVERRFGSEFADYLISPMICGICAGDSKEISVKFLMPGLFQAEQKHGSVVKGFLTDMMQKGKHENDKSEALSKLSGKAKNEKWSVFGMDGGMSLLPEKIKEGIINNGVDVRYKSEVTSLSIKPDHVRCCINGKDFIESDYAISALPAYNLAQLLKDEHSILSDELSKIPYVNVAVVNLAFQGKVLDKEAFGFLVPPSQGLPILGVIFDSCNFPQGEHTVLTVMMGGKWFNKYFGDNPTEKRLYTIAVGHCRDILGITENPVSHHTEVLKNCIPQYVVGHHNRVDRIFSYIEDKKLPLALAGSSYSGIGIHDVILSGKRAAESVLNKK</sequence>
<dbReference type="EMBL" id="JAPXFL010000002">
    <property type="protein sequence ID" value="KAK9510479.1"/>
    <property type="molecule type" value="Genomic_DNA"/>
</dbReference>
<dbReference type="InterPro" id="IPR036188">
    <property type="entry name" value="FAD/NAD-bd_sf"/>
</dbReference>
<evidence type="ECO:0000256" key="10">
    <source>
        <dbReference type="ARBA" id="ARBA00047554"/>
    </source>
</evidence>
<protein>
    <recommendedName>
        <fullName evidence="4 11">Protoporphyrinogen oxidase</fullName>
        <ecNumber evidence="4 11">1.3.3.4</ecNumber>
    </recommendedName>
</protein>
<dbReference type="AlphaFoldDB" id="A0AAW1DJW2"/>
<dbReference type="SUPFAM" id="SSF54373">
    <property type="entry name" value="FAD-linked reductases, C-terminal domain"/>
    <property type="match status" value="1"/>
</dbReference>
<comment type="cofactor">
    <cofactor evidence="11">
        <name>FAD</name>
        <dbReference type="ChEBI" id="CHEBI:57692"/>
    </cofactor>
    <text evidence="11">Binds 1 FAD per subunit.</text>
</comment>
<accession>A0AAW1DJW2</accession>
<evidence type="ECO:0000256" key="5">
    <source>
        <dbReference type="ARBA" id="ARBA00022630"/>
    </source>
</evidence>
<reference evidence="13 14" key="1">
    <citation type="submission" date="2022-12" db="EMBL/GenBank/DDBJ databases">
        <title>Chromosome-level genome assembly of true bugs.</title>
        <authorList>
            <person name="Ma L."/>
            <person name="Li H."/>
        </authorList>
    </citation>
    <scope>NUCLEOTIDE SEQUENCE [LARGE SCALE GENOMIC DNA]</scope>
    <source>
        <strain evidence="13">Lab_2022b</strain>
    </source>
</reference>
<comment type="function">
    <text evidence="1 11">Catalyzes the 6-electron oxidation of protoporphyrinogen-IX to form protoporphyrin-IX.</text>
</comment>
<name>A0AAW1DJW2_9HEMI</name>
<gene>
    <name evidence="13" type="ORF">O3M35_005259</name>
</gene>
<evidence type="ECO:0000256" key="4">
    <source>
        <dbReference type="ARBA" id="ARBA00012867"/>
    </source>
</evidence>
<dbReference type="NCBIfam" id="TIGR00562">
    <property type="entry name" value="proto_IX_ox"/>
    <property type="match status" value="1"/>
</dbReference>
<comment type="caution">
    <text evidence="13">The sequence shown here is derived from an EMBL/GenBank/DDBJ whole genome shotgun (WGS) entry which is preliminary data.</text>
</comment>
<dbReference type="Gene3D" id="3.50.50.60">
    <property type="entry name" value="FAD/NAD(P)-binding domain"/>
    <property type="match status" value="1"/>
</dbReference>
<evidence type="ECO:0000256" key="9">
    <source>
        <dbReference type="ARBA" id="ARBA00023244"/>
    </source>
</evidence>
<comment type="pathway">
    <text evidence="2 11">Porphyrin-containing compound metabolism; protoporphyrin-IX biosynthesis; protoporphyrin-IX from protoporphyrinogen-IX: step 1/1.</text>
</comment>
<dbReference type="GO" id="GO:0004729">
    <property type="term" value="F:oxygen-dependent protoporphyrinogen oxidase activity"/>
    <property type="evidence" value="ECO:0007669"/>
    <property type="project" value="UniProtKB-UniRule"/>
</dbReference>
<dbReference type="GO" id="GO:0006782">
    <property type="term" value="P:protoporphyrinogen IX biosynthetic process"/>
    <property type="evidence" value="ECO:0007669"/>
    <property type="project" value="UniProtKB-UniRule"/>
</dbReference>
<evidence type="ECO:0000313" key="14">
    <source>
        <dbReference type="Proteomes" id="UP001461498"/>
    </source>
</evidence>